<organism evidence="6 7">
    <name type="scientific">Dactylosporangium siamense</name>
    <dbReference type="NCBI Taxonomy" id="685454"/>
    <lineage>
        <taxon>Bacteria</taxon>
        <taxon>Bacillati</taxon>
        <taxon>Actinomycetota</taxon>
        <taxon>Actinomycetes</taxon>
        <taxon>Micromonosporales</taxon>
        <taxon>Micromonosporaceae</taxon>
        <taxon>Dactylosporangium</taxon>
    </lineage>
</organism>
<evidence type="ECO:0000256" key="5">
    <source>
        <dbReference type="SAM" id="Phobius"/>
    </source>
</evidence>
<dbReference type="EMBL" id="BONQ01000056">
    <property type="protein sequence ID" value="GIG45772.1"/>
    <property type="molecule type" value="Genomic_DNA"/>
</dbReference>
<keyword evidence="2" id="KW-0328">Glycosyltransferase</keyword>
<feature type="region of interest" description="Disordered" evidence="4">
    <location>
        <begin position="480"/>
        <end position="511"/>
    </location>
</feature>
<dbReference type="RefSeq" id="WP_203847574.1">
    <property type="nucleotide sequence ID" value="NZ_BAAAVW010000033.1"/>
</dbReference>
<dbReference type="InterPro" id="IPR029044">
    <property type="entry name" value="Nucleotide-diphossugar_trans"/>
</dbReference>
<sequence>MIADWVRQVLAVTDVVILTYFLLINSSYLVLIVLASAEFVHHMRRVPFAGHEETYRSPLTQPVSVLVPAHNESAGIVQSVQAMLALRYPVFEVIVIDDGSTDDTFERLRQEFGLVEVPRVVPDATPTRGKIQSVHVPRERPDPLVVVRKHNGGKTDAVNTGINVAQYPLVCMVDADSVLDPQALLSVAKPFTDDPVRTVASGGVIRVANGCTVVAGRIVDVRMPRNWLVRVQVVEYLRAFLLGRTGWSRIGGLLIISGAFGIFRRDLLVEVGGLDHDCIGEDAELVVRLHRHLRRQRRDYRIVFVAEPVSWSEAPSSLKVLGKQRRRWHRGITEILSKHRGMILNPRYGRIGMLAMPYYVLFELLAPIIELAGVVLVPLGLYVGAINARFALVFVAVAYGYALLLNLIALTVEEYSFHRYHRWTDLIASVLASVLENFGYRQLTAFWRTMGMWAAIRGGKHEWGQMTRTGFQTVLTPAAPAAQAVPDRAQDKAQETAEEPVTARQDARAES</sequence>
<comment type="similarity">
    <text evidence="1">Belongs to the glycosyltransferase 2 family.</text>
</comment>
<keyword evidence="5" id="KW-0812">Transmembrane</keyword>
<feature type="transmembrane region" description="Helical" evidence="5">
    <location>
        <begin position="390"/>
        <end position="412"/>
    </location>
</feature>
<protein>
    <submittedName>
        <fullName evidence="6">Glycosyl transferase family 2</fullName>
    </submittedName>
</protein>
<dbReference type="AlphaFoldDB" id="A0A919PKF1"/>
<feature type="transmembrane region" description="Helical" evidence="5">
    <location>
        <begin position="358"/>
        <end position="384"/>
    </location>
</feature>
<dbReference type="Gene3D" id="3.90.550.10">
    <property type="entry name" value="Spore Coat Polysaccharide Biosynthesis Protein SpsA, Chain A"/>
    <property type="match status" value="1"/>
</dbReference>
<dbReference type="PANTHER" id="PTHR43630:SF1">
    <property type="entry name" value="POLY-BETA-1,6-N-ACETYL-D-GLUCOSAMINE SYNTHASE"/>
    <property type="match status" value="1"/>
</dbReference>
<gene>
    <name evidence="6" type="ORF">Dsi01nite_038130</name>
</gene>
<evidence type="ECO:0000256" key="2">
    <source>
        <dbReference type="ARBA" id="ARBA00022676"/>
    </source>
</evidence>
<dbReference type="GO" id="GO:0016757">
    <property type="term" value="F:glycosyltransferase activity"/>
    <property type="evidence" value="ECO:0007669"/>
    <property type="project" value="UniProtKB-KW"/>
</dbReference>
<keyword evidence="7" id="KW-1185">Reference proteome</keyword>
<feature type="transmembrane region" description="Helical" evidence="5">
    <location>
        <begin position="15"/>
        <end position="35"/>
    </location>
</feature>
<evidence type="ECO:0000256" key="4">
    <source>
        <dbReference type="SAM" id="MobiDB-lite"/>
    </source>
</evidence>
<keyword evidence="5" id="KW-1133">Transmembrane helix</keyword>
<keyword evidence="5" id="KW-0472">Membrane</keyword>
<proteinExistence type="inferred from homology"/>
<evidence type="ECO:0000313" key="7">
    <source>
        <dbReference type="Proteomes" id="UP000660611"/>
    </source>
</evidence>
<reference evidence="6" key="1">
    <citation type="submission" date="2021-01" db="EMBL/GenBank/DDBJ databases">
        <title>Whole genome shotgun sequence of Dactylosporangium siamense NBRC 106093.</title>
        <authorList>
            <person name="Komaki H."/>
            <person name="Tamura T."/>
        </authorList>
    </citation>
    <scope>NUCLEOTIDE SEQUENCE</scope>
    <source>
        <strain evidence="6">NBRC 106093</strain>
    </source>
</reference>
<dbReference type="CDD" id="cd06423">
    <property type="entry name" value="CESA_like"/>
    <property type="match status" value="1"/>
</dbReference>
<accession>A0A919PKF1</accession>
<evidence type="ECO:0000256" key="3">
    <source>
        <dbReference type="ARBA" id="ARBA00022679"/>
    </source>
</evidence>
<dbReference type="Pfam" id="PF13641">
    <property type="entry name" value="Glyco_tranf_2_3"/>
    <property type="match status" value="1"/>
</dbReference>
<evidence type="ECO:0000256" key="1">
    <source>
        <dbReference type="ARBA" id="ARBA00006739"/>
    </source>
</evidence>
<comment type="caution">
    <text evidence="6">The sequence shown here is derived from an EMBL/GenBank/DDBJ whole genome shotgun (WGS) entry which is preliminary data.</text>
</comment>
<dbReference type="Proteomes" id="UP000660611">
    <property type="component" value="Unassembled WGS sequence"/>
</dbReference>
<evidence type="ECO:0000313" key="6">
    <source>
        <dbReference type="EMBL" id="GIG45772.1"/>
    </source>
</evidence>
<name>A0A919PKF1_9ACTN</name>
<dbReference type="PANTHER" id="PTHR43630">
    <property type="entry name" value="POLY-BETA-1,6-N-ACETYL-D-GLUCOSAMINE SYNTHASE"/>
    <property type="match status" value="1"/>
</dbReference>
<keyword evidence="3 6" id="KW-0808">Transferase</keyword>
<dbReference type="SUPFAM" id="SSF53448">
    <property type="entry name" value="Nucleotide-diphospho-sugar transferases"/>
    <property type="match status" value="1"/>
</dbReference>